<evidence type="ECO:0000256" key="6">
    <source>
        <dbReference type="ARBA" id="ARBA00022989"/>
    </source>
</evidence>
<dbReference type="HAMAP" id="MF_02078">
    <property type="entry name" value="MurJ_MviN"/>
    <property type="match status" value="1"/>
</dbReference>
<evidence type="ECO:0000256" key="3">
    <source>
        <dbReference type="ARBA" id="ARBA00022692"/>
    </source>
</evidence>
<dbReference type="PIRSF" id="PIRSF002869">
    <property type="entry name" value="MviN"/>
    <property type="match status" value="1"/>
</dbReference>
<evidence type="ECO:0000256" key="2">
    <source>
        <dbReference type="ARBA" id="ARBA00022475"/>
    </source>
</evidence>
<dbReference type="Pfam" id="PF03023">
    <property type="entry name" value="MurJ"/>
    <property type="match status" value="1"/>
</dbReference>
<feature type="transmembrane region" description="Helical" evidence="10">
    <location>
        <begin position="223"/>
        <end position="247"/>
    </location>
</feature>
<dbReference type="GO" id="GO:0009252">
    <property type="term" value="P:peptidoglycan biosynthetic process"/>
    <property type="evidence" value="ECO:0007669"/>
    <property type="project" value="UniProtKB-UniRule"/>
</dbReference>
<keyword evidence="4 10" id="KW-0133">Cell shape</keyword>
<feature type="transmembrane region" description="Helical" evidence="10">
    <location>
        <begin position="182"/>
        <end position="202"/>
    </location>
</feature>
<comment type="pathway">
    <text evidence="10">Cell wall biogenesis; peptidoglycan biosynthesis.</text>
</comment>
<feature type="transmembrane region" description="Helical" evidence="10">
    <location>
        <begin position="346"/>
        <end position="367"/>
    </location>
</feature>
<keyword evidence="7 10" id="KW-0472">Membrane</keyword>
<dbReference type="NCBIfam" id="TIGR01695">
    <property type="entry name" value="murJ_mviN"/>
    <property type="match status" value="1"/>
</dbReference>
<dbReference type="GO" id="GO:0034204">
    <property type="term" value="P:lipid translocation"/>
    <property type="evidence" value="ECO:0007669"/>
    <property type="project" value="TreeGrafter"/>
</dbReference>
<dbReference type="AlphaFoldDB" id="A0A328B2W3"/>
<comment type="similarity">
    <text evidence="9 10 11">Belongs to the MurJ/MviN family.</text>
</comment>
<feature type="transmembrane region" description="Helical" evidence="10">
    <location>
        <begin position="121"/>
        <end position="140"/>
    </location>
</feature>
<evidence type="ECO:0000313" key="12">
    <source>
        <dbReference type="EMBL" id="RAK61720.1"/>
    </source>
</evidence>
<feature type="transmembrane region" description="Helical" evidence="10">
    <location>
        <begin position="479"/>
        <end position="505"/>
    </location>
</feature>
<feature type="transmembrane region" description="Helical" evidence="10">
    <location>
        <begin position="152"/>
        <end position="170"/>
    </location>
</feature>
<name>A0A328B2W3_9CAUL</name>
<dbReference type="GO" id="GO:0005886">
    <property type="term" value="C:plasma membrane"/>
    <property type="evidence" value="ECO:0007669"/>
    <property type="project" value="UniProtKB-SubCell"/>
</dbReference>
<evidence type="ECO:0000256" key="9">
    <source>
        <dbReference type="ARBA" id="ARBA00061532"/>
    </source>
</evidence>
<dbReference type="Proteomes" id="UP000249842">
    <property type="component" value="Unassembled WGS sequence"/>
</dbReference>
<dbReference type="GO" id="GO:0008360">
    <property type="term" value="P:regulation of cell shape"/>
    <property type="evidence" value="ECO:0007669"/>
    <property type="project" value="UniProtKB-UniRule"/>
</dbReference>
<keyword evidence="10 11" id="KW-0813">Transport</keyword>
<feature type="transmembrane region" description="Helical" evidence="10">
    <location>
        <begin position="267"/>
        <end position="284"/>
    </location>
</feature>
<keyword evidence="6 10" id="KW-1133">Transmembrane helix</keyword>
<sequence>MIYSAFTLVSRLAGFARDLAVSYSMGASATFAADAFNTAFAFPNLFRRIFAEGAFAAAFVPAYSRSLEKDGEEIADVLAADAMATLAAATLLITVVAELTMPWLMYAIAPGFAANPEKFKLAVLLTQITMPYLPCMAIYAHLSGVLNARNRFVLSAAAPILLNIWTLVTVLPTHTPVDAAKWASIGVVIAGVSQAGLLWWGVNKAGAKVHLRWPRLTPEIKHLIALAIPGAIGASASQINIFVSGILVSQVNGARSWLAYCDRLYQLPQGLVGVAIGVALLPRLSRAVQADDRHAASSAMDEAIVFSMALTLPAAAALVSIPFFIIDALYTRGAFTTADAHQTAAALLHYGWGVPAFVLAQLFSRAFFARQDTRTPMRYALVAVAVNVVLGVSLFHFIGVPGIAAATAFAWWLNVVMMGAALARRGHYRPSPRAVSKLIRILAASVALGLLLGAASHFRDVISGLLAPLSVGPLHGKEIAIAVVVVLGAALYPALLFASGGLTLAEARYALRRRRGDPPEGPADLP</sequence>
<dbReference type="OrthoDB" id="9816572at2"/>
<gene>
    <name evidence="12" type="primary">mviN</name>
    <name evidence="10" type="synonym">murJ</name>
    <name evidence="12" type="ORF">DJ021_06650</name>
</gene>
<dbReference type="PRINTS" id="PR01806">
    <property type="entry name" value="VIRFACTRMVIN"/>
</dbReference>
<proteinExistence type="inferred from homology"/>
<evidence type="ECO:0000256" key="1">
    <source>
        <dbReference type="ARBA" id="ARBA00004651"/>
    </source>
</evidence>
<dbReference type="GO" id="GO:0071555">
    <property type="term" value="P:cell wall organization"/>
    <property type="evidence" value="ECO:0007669"/>
    <property type="project" value="UniProtKB-UniRule"/>
</dbReference>
<dbReference type="InterPro" id="IPR051050">
    <property type="entry name" value="Lipid_II_flippase_MurJ/MviN"/>
</dbReference>
<keyword evidence="13" id="KW-1185">Reference proteome</keyword>
<comment type="caution">
    <text evidence="12">The sequence shown here is derived from an EMBL/GenBank/DDBJ whole genome shotgun (WGS) entry which is preliminary data.</text>
</comment>
<keyword evidence="5 10" id="KW-0573">Peptidoglycan synthesis</keyword>
<accession>A0A328B2W3</accession>
<keyword evidence="10" id="KW-0997">Cell inner membrane</keyword>
<feature type="transmembrane region" description="Helical" evidence="10">
    <location>
        <begin position="404"/>
        <end position="426"/>
    </location>
</feature>
<feature type="transmembrane region" description="Helical" evidence="10">
    <location>
        <begin position="379"/>
        <end position="398"/>
    </location>
</feature>
<dbReference type="EMBL" id="QFYP01000001">
    <property type="protein sequence ID" value="RAK61720.1"/>
    <property type="molecule type" value="Genomic_DNA"/>
</dbReference>
<evidence type="ECO:0000256" key="5">
    <source>
        <dbReference type="ARBA" id="ARBA00022984"/>
    </source>
</evidence>
<dbReference type="PANTHER" id="PTHR47019">
    <property type="entry name" value="LIPID II FLIPPASE MURJ"/>
    <property type="match status" value="1"/>
</dbReference>
<evidence type="ECO:0000256" key="4">
    <source>
        <dbReference type="ARBA" id="ARBA00022960"/>
    </source>
</evidence>
<feature type="transmembrane region" description="Helical" evidence="10">
    <location>
        <begin position="438"/>
        <end position="459"/>
    </location>
</feature>
<feature type="transmembrane region" description="Helical" evidence="10">
    <location>
        <begin position="304"/>
        <end position="326"/>
    </location>
</feature>
<dbReference type="InterPro" id="IPR004268">
    <property type="entry name" value="MurJ"/>
</dbReference>
<evidence type="ECO:0000256" key="10">
    <source>
        <dbReference type="HAMAP-Rule" id="MF_02078"/>
    </source>
</evidence>
<evidence type="ECO:0000313" key="13">
    <source>
        <dbReference type="Proteomes" id="UP000249842"/>
    </source>
</evidence>
<dbReference type="UniPathway" id="UPA00219"/>
<reference evidence="13" key="1">
    <citation type="submission" date="2018-05" db="EMBL/GenBank/DDBJ databases">
        <authorList>
            <person name="Li X."/>
        </authorList>
    </citation>
    <scope>NUCLEOTIDE SEQUENCE [LARGE SCALE GENOMIC DNA]</scope>
    <source>
        <strain evidence="13">HKS-05</strain>
    </source>
</reference>
<evidence type="ECO:0000256" key="8">
    <source>
        <dbReference type="ARBA" id="ARBA00060041"/>
    </source>
</evidence>
<comment type="function">
    <text evidence="8 10 11">Involved in peptidoglycan biosynthesis. Transports lipid-linked peptidoglycan precursors from the inner to the outer leaflet of the cytoplasmic membrane.</text>
</comment>
<keyword evidence="10 11" id="KW-0961">Cell wall biogenesis/degradation</keyword>
<dbReference type="PANTHER" id="PTHR47019:SF1">
    <property type="entry name" value="LIPID II FLIPPASE MURJ"/>
    <property type="match status" value="1"/>
</dbReference>
<organism evidence="12 13">
    <name type="scientific">Phenylobacterium hankyongense</name>
    <dbReference type="NCBI Taxonomy" id="1813876"/>
    <lineage>
        <taxon>Bacteria</taxon>
        <taxon>Pseudomonadati</taxon>
        <taxon>Pseudomonadota</taxon>
        <taxon>Alphaproteobacteria</taxon>
        <taxon>Caulobacterales</taxon>
        <taxon>Caulobacteraceae</taxon>
        <taxon>Phenylobacterium</taxon>
    </lineage>
</organism>
<protein>
    <recommendedName>
        <fullName evidence="10">Probable lipid II flippase MurJ</fullName>
    </recommendedName>
</protein>
<comment type="subcellular location">
    <subcellularLocation>
        <location evidence="10">Cell inner membrane</location>
        <topology evidence="10">Multi-pass membrane protein</topology>
    </subcellularLocation>
    <subcellularLocation>
        <location evidence="1">Cell membrane</location>
        <topology evidence="1">Multi-pass membrane protein</topology>
    </subcellularLocation>
</comment>
<keyword evidence="3 10" id="KW-0812">Transmembrane</keyword>
<evidence type="ECO:0000256" key="11">
    <source>
        <dbReference type="PIRNR" id="PIRNR002869"/>
    </source>
</evidence>
<keyword evidence="2 10" id="KW-1003">Cell membrane</keyword>
<dbReference type="CDD" id="cd13123">
    <property type="entry name" value="MATE_MurJ_like"/>
    <property type="match status" value="1"/>
</dbReference>
<feature type="transmembrane region" description="Helical" evidence="10">
    <location>
        <begin position="85"/>
        <end position="109"/>
    </location>
</feature>
<evidence type="ECO:0000256" key="7">
    <source>
        <dbReference type="ARBA" id="ARBA00023136"/>
    </source>
</evidence>
<dbReference type="GO" id="GO:0015648">
    <property type="term" value="F:lipid-linked peptidoglycan transporter activity"/>
    <property type="evidence" value="ECO:0007669"/>
    <property type="project" value="UniProtKB-UniRule"/>
</dbReference>